<accession>A0A9D1TJ15</accession>
<protein>
    <submittedName>
        <fullName evidence="2">DUF3169 family protein</fullName>
    </submittedName>
</protein>
<evidence type="ECO:0000313" key="2">
    <source>
        <dbReference type="EMBL" id="HIV62535.1"/>
    </source>
</evidence>
<organism evidence="2 3">
    <name type="scientific">Candidatus Butyricicoccus avistercoris</name>
    <dbReference type="NCBI Taxonomy" id="2838518"/>
    <lineage>
        <taxon>Bacteria</taxon>
        <taxon>Bacillati</taxon>
        <taxon>Bacillota</taxon>
        <taxon>Clostridia</taxon>
        <taxon>Eubacteriales</taxon>
        <taxon>Butyricicoccaceae</taxon>
        <taxon>Butyricicoccus</taxon>
    </lineage>
</organism>
<feature type="transmembrane region" description="Helical" evidence="1">
    <location>
        <begin position="49"/>
        <end position="68"/>
    </location>
</feature>
<keyword evidence="1" id="KW-1133">Transmembrane helix</keyword>
<gene>
    <name evidence="2" type="ORF">H9746_06825</name>
</gene>
<keyword evidence="1" id="KW-0812">Transmembrane</keyword>
<dbReference type="InterPro" id="IPR021509">
    <property type="entry name" value="DUF3169"/>
</dbReference>
<dbReference type="EMBL" id="DXIE01000037">
    <property type="protein sequence ID" value="HIV62535.1"/>
    <property type="molecule type" value="Genomic_DNA"/>
</dbReference>
<sequence length="247" mass="28357">MKKKTGLKFALTMVACALFGALCSIIVNFSEQSLTNIIDNIFDILIKNSTVLMFIGVVPLIIGSVFLVKARSVIEQNNNLDEDEFEKTHKTLSLALYVPSVLMPWLFVCFGFSVTYNFGIESPYILMDLIIFILELAWIIILQYQIVEQTKKIFPEKRGNVLDSKFQKEWYSSCDEAEKQIIGEACYISCKTMNMVYPILFAIMIFVCSLYDLSPFIFLMVGVLWLIQILSYLIPSYKLEHGKKSRR</sequence>
<feature type="transmembrane region" description="Helical" evidence="1">
    <location>
        <begin position="124"/>
        <end position="147"/>
    </location>
</feature>
<reference evidence="2" key="2">
    <citation type="submission" date="2021-04" db="EMBL/GenBank/DDBJ databases">
        <authorList>
            <person name="Gilroy R."/>
        </authorList>
    </citation>
    <scope>NUCLEOTIDE SEQUENCE</scope>
    <source>
        <strain evidence="2">CHK193-4272</strain>
    </source>
</reference>
<reference evidence="2" key="1">
    <citation type="journal article" date="2021" name="PeerJ">
        <title>Extensive microbial diversity within the chicken gut microbiome revealed by metagenomics and culture.</title>
        <authorList>
            <person name="Gilroy R."/>
            <person name="Ravi A."/>
            <person name="Getino M."/>
            <person name="Pursley I."/>
            <person name="Horton D.L."/>
            <person name="Alikhan N.F."/>
            <person name="Baker D."/>
            <person name="Gharbi K."/>
            <person name="Hall N."/>
            <person name="Watson M."/>
            <person name="Adriaenssens E.M."/>
            <person name="Foster-Nyarko E."/>
            <person name="Jarju S."/>
            <person name="Secka A."/>
            <person name="Antonio M."/>
            <person name="Oren A."/>
            <person name="Chaudhuri R.R."/>
            <person name="La Ragione R."/>
            <person name="Hildebrand F."/>
            <person name="Pallen M.J."/>
        </authorList>
    </citation>
    <scope>NUCLEOTIDE SEQUENCE</scope>
    <source>
        <strain evidence="2">CHK193-4272</strain>
    </source>
</reference>
<name>A0A9D1TJ15_9FIRM</name>
<proteinExistence type="predicted"/>
<evidence type="ECO:0000256" key="1">
    <source>
        <dbReference type="SAM" id="Phobius"/>
    </source>
</evidence>
<evidence type="ECO:0000313" key="3">
    <source>
        <dbReference type="Proteomes" id="UP000886808"/>
    </source>
</evidence>
<dbReference type="Pfam" id="PF11368">
    <property type="entry name" value="DUF3169"/>
    <property type="match status" value="1"/>
</dbReference>
<feature type="transmembrane region" description="Helical" evidence="1">
    <location>
        <begin position="217"/>
        <end position="237"/>
    </location>
</feature>
<dbReference type="AlphaFoldDB" id="A0A9D1TJ15"/>
<dbReference type="Proteomes" id="UP000886808">
    <property type="component" value="Unassembled WGS sequence"/>
</dbReference>
<feature type="transmembrane region" description="Helical" evidence="1">
    <location>
        <begin position="94"/>
        <end position="118"/>
    </location>
</feature>
<keyword evidence="1" id="KW-0472">Membrane</keyword>
<comment type="caution">
    <text evidence="2">The sequence shown here is derived from an EMBL/GenBank/DDBJ whole genome shotgun (WGS) entry which is preliminary data.</text>
</comment>
<feature type="transmembrane region" description="Helical" evidence="1">
    <location>
        <begin position="7"/>
        <end position="29"/>
    </location>
</feature>
<feature type="transmembrane region" description="Helical" evidence="1">
    <location>
        <begin position="195"/>
        <end position="211"/>
    </location>
</feature>